<name>A0A1I0CZZ8_9ACTN</name>
<keyword evidence="4" id="KW-1185">Reference proteome</keyword>
<dbReference type="SUPFAM" id="SSF52091">
    <property type="entry name" value="SpoIIaa-like"/>
    <property type="match status" value="1"/>
</dbReference>
<proteinExistence type="predicted"/>
<protein>
    <submittedName>
        <fullName evidence="3">Stage II sporulation protein AA (Anti-sigma F factor antagonist)</fullName>
    </submittedName>
</protein>
<dbReference type="RefSeq" id="WP_091442597.1">
    <property type="nucleotide sequence ID" value="NZ_FOIE01000003.1"/>
</dbReference>
<feature type="domain" description="STAS" evidence="2">
    <location>
        <begin position="23"/>
        <end position="117"/>
    </location>
</feature>
<dbReference type="PROSITE" id="PS50801">
    <property type="entry name" value="STAS"/>
    <property type="match status" value="1"/>
</dbReference>
<dbReference type="InterPro" id="IPR036513">
    <property type="entry name" value="STAS_dom_sf"/>
</dbReference>
<dbReference type="AlphaFoldDB" id="A0A1I0CZZ8"/>
<dbReference type="Proteomes" id="UP000198507">
    <property type="component" value="Unassembled WGS sequence"/>
</dbReference>
<evidence type="ECO:0000313" key="4">
    <source>
        <dbReference type="Proteomes" id="UP000198507"/>
    </source>
</evidence>
<organism evidence="3 4">
    <name type="scientific">Geodermatophilus poikilotrophus</name>
    <dbReference type="NCBI Taxonomy" id="1333667"/>
    <lineage>
        <taxon>Bacteria</taxon>
        <taxon>Bacillati</taxon>
        <taxon>Actinomycetota</taxon>
        <taxon>Actinomycetes</taxon>
        <taxon>Geodermatophilales</taxon>
        <taxon>Geodermatophilaceae</taxon>
        <taxon>Geodermatophilus</taxon>
    </lineage>
</organism>
<dbReference type="Gene3D" id="3.30.750.24">
    <property type="entry name" value="STAS domain"/>
    <property type="match status" value="1"/>
</dbReference>
<sequence>MDDTSASPAQGEPERQRNGDAEPEVTTDLDGDVATLTLGGELTEGARRPLVRTMTDLMLGRPHLRRVRLDLRGATYLNSAGMAVLVQLQKLGQPRGVDVALVAPPVAVARPLQLSGLWLRFPIEEDQAMEDDRVDREGGPR</sequence>
<evidence type="ECO:0000313" key="3">
    <source>
        <dbReference type="EMBL" id="SET25197.1"/>
    </source>
</evidence>
<feature type="region of interest" description="Disordered" evidence="1">
    <location>
        <begin position="1"/>
        <end position="29"/>
    </location>
</feature>
<dbReference type="EMBL" id="FOIE01000003">
    <property type="protein sequence ID" value="SET25197.1"/>
    <property type="molecule type" value="Genomic_DNA"/>
</dbReference>
<dbReference type="InterPro" id="IPR002645">
    <property type="entry name" value="STAS_dom"/>
</dbReference>
<dbReference type="OrthoDB" id="5185695at2"/>
<reference evidence="4" key="1">
    <citation type="submission" date="2016-10" db="EMBL/GenBank/DDBJ databases">
        <authorList>
            <person name="Varghese N."/>
            <person name="Submissions S."/>
        </authorList>
    </citation>
    <scope>NUCLEOTIDE SEQUENCE [LARGE SCALE GENOMIC DNA]</scope>
    <source>
        <strain evidence="4">DSM 44209</strain>
    </source>
</reference>
<gene>
    <name evidence="3" type="ORF">SAMN04488546_1842</name>
</gene>
<evidence type="ECO:0000256" key="1">
    <source>
        <dbReference type="SAM" id="MobiDB-lite"/>
    </source>
</evidence>
<accession>A0A1I0CZZ8</accession>
<dbReference type="CDD" id="cd07043">
    <property type="entry name" value="STAS_anti-anti-sigma_factors"/>
    <property type="match status" value="1"/>
</dbReference>
<dbReference type="Pfam" id="PF01740">
    <property type="entry name" value="STAS"/>
    <property type="match status" value="1"/>
</dbReference>
<evidence type="ECO:0000259" key="2">
    <source>
        <dbReference type="PROSITE" id="PS50801"/>
    </source>
</evidence>